<feature type="transmembrane region" description="Helical" evidence="7">
    <location>
        <begin position="164"/>
        <end position="186"/>
    </location>
</feature>
<dbReference type="CDD" id="cd06173">
    <property type="entry name" value="MFS_MefA_like"/>
    <property type="match status" value="1"/>
</dbReference>
<evidence type="ECO:0000256" key="7">
    <source>
        <dbReference type="SAM" id="Phobius"/>
    </source>
</evidence>
<feature type="transmembrane region" description="Helical" evidence="7">
    <location>
        <begin position="272"/>
        <end position="293"/>
    </location>
</feature>
<keyword evidence="4 7" id="KW-1133">Transmembrane helix</keyword>
<evidence type="ECO:0000313" key="9">
    <source>
        <dbReference type="Proteomes" id="UP000633509"/>
    </source>
</evidence>
<dbReference type="PANTHER" id="PTHR23513">
    <property type="entry name" value="INTEGRAL MEMBRANE EFFLUX PROTEIN-RELATED"/>
    <property type="match status" value="1"/>
</dbReference>
<comment type="caution">
    <text evidence="8">The sequence shown here is derived from an EMBL/GenBank/DDBJ whole genome shotgun (WGS) entry which is preliminary data.</text>
</comment>
<evidence type="ECO:0000313" key="8">
    <source>
        <dbReference type="EMBL" id="MBE1586935.1"/>
    </source>
</evidence>
<comment type="subcellular location">
    <subcellularLocation>
        <location evidence="1">Cell membrane</location>
        <topology evidence="1">Multi-pass membrane protein</topology>
    </subcellularLocation>
</comment>
<feature type="transmembrane region" description="Helical" evidence="7">
    <location>
        <begin position="76"/>
        <end position="94"/>
    </location>
</feature>
<dbReference type="InterPro" id="IPR036259">
    <property type="entry name" value="MFS_trans_sf"/>
</dbReference>
<keyword evidence="5 7" id="KW-0472">Membrane</keyword>
<gene>
    <name evidence="8" type="ORF">H4W80_005193</name>
</gene>
<proteinExistence type="predicted"/>
<sequence length="455" mass="46664">MSDRSHRSTTEPQPLDPTACETHHPAACETHHPAADAARHLAAPDTGPASARSRSMFAPLAARGFRRYYLGQTASAFGDSLTPLAVAFAVLHLTGSPVDLGIVVLSTRLPVILLTLLGGAVGDRFSRRTVMLLADLTRFAAHGITAVLLLTGAAHLWMLIVLQLIAGVGAAFFTPAAAGLVTGLAGREHVQAANSLISISRSAASILALGAAGALVALVGPGWAILVDALTFLVSAAFLYRLPIEAGRPRPSGGVLAGIGGGFAEFSRHRWLWMWTIHSALTNMLVVSPILVLGPYVADQHLGGAPAWSAIGIAYAVGGLAGGFAGARWRPGRPVVAALLFFLLMAPLPALLAIPAPLWLLALAAAAAGMEVVVYNVLQTTSIQRHLPEEFVARATSVTMLGALVAAPVGMGLAGPAAALLGSGPVLSAGAVVAVVVTAGSLLGPPVWRIREETG</sequence>
<feature type="region of interest" description="Disordered" evidence="6">
    <location>
        <begin position="1"/>
        <end position="23"/>
    </location>
</feature>
<keyword evidence="9" id="KW-1185">Reference proteome</keyword>
<feature type="transmembrane region" description="Helical" evidence="7">
    <location>
        <begin position="427"/>
        <end position="448"/>
    </location>
</feature>
<keyword evidence="3 7" id="KW-0812">Transmembrane</keyword>
<evidence type="ECO:0000256" key="6">
    <source>
        <dbReference type="SAM" id="MobiDB-lite"/>
    </source>
</evidence>
<evidence type="ECO:0000256" key="4">
    <source>
        <dbReference type="ARBA" id="ARBA00022989"/>
    </source>
</evidence>
<feature type="transmembrane region" description="Helical" evidence="7">
    <location>
        <begin position="334"/>
        <end position="352"/>
    </location>
</feature>
<feature type="transmembrane region" description="Helical" evidence="7">
    <location>
        <begin position="100"/>
        <end position="118"/>
    </location>
</feature>
<evidence type="ECO:0000256" key="3">
    <source>
        <dbReference type="ARBA" id="ARBA00022692"/>
    </source>
</evidence>
<organism evidence="8 9">
    <name type="scientific">Nonomuraea angiospora</name>
    <dbReference type="NCBI Taxonomy" id="46172"/>
    <lineage>
        <taxon>Bacteria</taxon>
        <taxon>Bacillati</taxon>
        <taxon>Actinomycetota</taxon>
        <taxon>Actinomycetes</taxon>
        <taxon>Streptosporangiales</taxon>
        <taxon>Streptosporangiaceae</taxon>
        <taxon>Nonomuraea</taxon>
    </lineage>
</organism>
<evidence type="ECO:0000256" key="2">
    <source>
        <dbReference type="ARBA" id="ARBA00022475"/>
    </source>
</evidence>
<feature type="transmembrane region" description="Helical" evidence="7">
    <location>
        <begin position="358"/>
        <end position="378"/>
    </location>
</feature>
<dbReference type="InterPro" id="IPR011701">
    <property type="entry name" value="MFS"/>
</dbReference>
<evidence type="ECO:0000256" key="5">
    <source>
        <dbReference type="ARBA" id="ARBA00023136"/>
    </source>
</evidence>
<protein>
    <submittedName>
        <fullName evidence="8">MFS family permease</fullName>
    </submittedName>
</protein>
<evidence type="ECO:0000256" key="1">
    <source>
        <dbReference type="ARBA" id="ARBA00004651"/>
    </source>
</evidence>
<feature type="transmembrane region" description="Helical" evidence="7">
    <location>
        <begin position="305"/>
        <end position="327"/>
    </location>
</feature>
<dbReference type="Pfam" id="PF07690">
    <property type="entry name" value="MFS_1"/>
    <property type="match status" value="1"/>
</dbReference>
<dbReference type="RefSeq" id="WP_192787415.1">
    <property type="nucleotide sequence ID" value="NZ_JADBEK010000001.1"/>
</dbReference>
<feature type="transmembrane region" description="Helical" evidence="7">
    <location>
        <begin position="398"/>
        <end position="421"/>
    </location>
</feature>
<name>A0ABR9M2U9_9ACTN</name>
<feature type="transmembrane region" description="Helical" evidence="7">
    <location>
        <begin position="139"/>
        <end position="158"/>
    </location>
</feature>
<dbReference type="SUPFAM" id="SSF103473">
    <property type="entry name" value="MFS general substrate transporter"/>
    <property type="match status" value="1"/>
</dbReference>
<dbReference type="Gene3D" id="1.20.1250.20">
    <property type="entry name" value="MFS general substrate transporter like domains"/>
    <property type="match status" value="1"/>
</dbReference>
<accession>A0ABR9M2U9</accession>
<keyword evidence="2" id="KW-1003">Cell membrane</keyword>
<feature type="transmembrane region" description="Helical" evidence="7">
    <location>
        <begin position="198"/>
        <end position="217"/>
    </location>
</feature>
<dbReference type="Proteomes" id="UP000633509">
    <property type="component" value="Unassembled WGS sequence"/>
</dbReference>
<dbReference type="PANTHER" id="PTHR23513:SF11">
    <property type="entry name" value="STAPHYLOFERRIN A TRANSPORTER"/>
    <property type="match status" value="1"/>
</dbReference>
<reference evidence="8 9" key="1">
    <citation type="submission" date="2020-10" db="EMBL/GenBank/DDBJ databases">
        <title>Sequencing the genomes of 1000 actinobacteria strains.</title>
        <authorList>
            <person name="Klenk H.-P."/>
        </authorList>
    </citation>
    <scope>NUCLEOTIDE SEQUENCE [LARGE SCALE GENOMIC DNA]</scope>
    <source>
        <strain evidence="8 9">DSM 43173</strain>
    </source>
</reference>
<dbReference type="EMBL" id="JADBEK010000001">
    <property type="protein sequence ID" value="MBE1586935.1"/>
    <property type="molecule type" value="Genomic_DNA"/>
</dbReference>
<feature type="transmembrane region" description="Helical" evidence="7">
    <location>
        <begin position="223"/>
        <end position="242"/>
    </location>
</feature>